<name>A0A645IGH5_9ZZZZ</name>
<proteinExistence type="predicted"/>
<sequence>MQDDFPALAHNAIHHIGLHQFPAVHRRTNGGYQLNRRYGDALPKADTGKGILRHIFLMGYDAAGLSRDPAGRRGPKAKRIDIIIKGIHTHPERHLHESWVARILHGLFQRLASMAASLPAFNPLPVDYIIARAIKAGCKIHRPAIQCRRKG</sequence>
<accession>A0A645IGH5</accession>
<dbReference type="EMBL" id="VSSQ01114170">
    <property type="protein sequence ID" value="MPN50210.1"/>
    <property type="molecule type" value="Genomic_DNA"/>
</dbReference>
<evidence type="ECO:0000313" key="1">
    <source>
        <dbReference type="EMBL" id="MPN50210.1"/>
    </source>
</evidence>
<reference evidence="1" key="1">
    <citation type="submission" date="2019-08" db="EMBL/GenBank/DDBJ databases">
        <authorList>
            <person name="Kucharzyk K."/>
            <person name="Murdoch R.W."/>
            <person name="Higgins S."/>
            <person name="Loffler F."/>
        </authorList>
    </citation>
    <scope>NUCLEOTIDE SEQUENCE</scope>
</reference>
<organism evidence="1">
    <name type="scientific">bioreactor metagenome</name>
    <dbReference type="NCBI Taxonomy" id="1076179"/>
    <lineage>
        <taxon>unclassified sequences</taxon>
        <taxon>metagenomes</taxon>
        <taxon>ecological metagenomes</taxon>
    </lineage>
</organism>
<gene>
    <name evidence="1" type="ORF">SDC9_197836</name>
</gene>
<dbReference type="AlphaFoldDB" id="A0A645IGH5"/>
<comment type="caution">
    <text evidence="1">The sequence shown here is derived from an EMBL/GenBank/DDBJ whole genome shotgun (WGS) entry which is preliminary data.</text>
</comment>
<protein>
    <submittedName>
        <fullName evidence="1">Uncharacterized protein</fullName>
    </submittedName>
</protein>